<protein>
    <submittedName>
        <fullName evidence="2">Helix-turn-helix domain-containing protein</fullName>
    </submittedName>
</protein>
<evidence type="ECO:0000313" key="2">
    <source>
        <dbReference type="EMBL" id="MTV64537.1"/>
    </source>
</evidence>
<dbReference type="InterPro" id="IPR001387">
    <property type="entry name" value="Cro/C1-type_HTH"/>
</dbReference>
<dbReference type="InterPro" id="IPR010982">
    <property type="entry name" value="Lambda_DNA-bd_dom_sf"/>
</dbReference>
<dbReference type="GO" id="GO:0003677">
    <property type="term" value="F:DNA binding"/>
    <property type="evidence" value="ECO:0007669"/>
    <property type="project" value="InterPro"/>
</dbReference>
<evidence type="ECO:0000259" key="1">
    <source>
        <dbReference type="PROSITE" id="PS50943"/>
    </source>
</evidence>
<dbReference type="EMBL" id="WNHJ01000936">
    <property type="protein sequence ID" value="MTV64537.1"/>
    <property type="molecule type" value="Genomic_DNA"/>
</dbReference>
<evidence type="ECO:0000313" key="3">
    <source>
        <dbReference type="Proteomes" id="UP000474228"/>
    </source>
</evidence>
<proteinExistence type="predicted"/>
<reference evidence="2 3" key="1">
    <citation type="submission" date="2019-11" db="EMBL/GenBank/DDBJ databases">
        <title>Growth characteristics of pneumococcus vary with the chemical composition of the capsule and with environmental conditions.</title>
        <authorList>
            <person name="Tothpal A."/>
            <person name="Desobry K."/>
            <person name="Joshi S."/>
            <person name="Wyllie A.L."/>
            <person name="Weinberger D.M."/>
        </authorList>
    </citation>
    <scope>NUCLEOTIDE SEQUENCE [LARGE SCALE GENOMIC DNA]</scope>
    <source>
        <strain evidence="3">pnumococcus22F</strain>
    </source>
</reference>
<dbReference type="PROSITE" id="PS50943">
    <property type="entry name" value="HTH_CROC1"/>
    <property type="match status" value="1"/>
</dbReference>
<dbReference type="Gene3D" id="1.10.260.40">
    <property type="entry name" value="lambda repressor-like DNA-binding domains"/>
    <property type="match status" value="1"/>
</dbReference>
<name>A0A6G2D6V2_STREE</name>
<comment type="caution">
    <text evidence="2">The sequence shown here is derived from an EMBL/GenBank/DDBJ whole genome shotgun (WGS) entry which is preliminary data.</text>
</comment>
<dbReference type="SUPFAM" id="SSF47413">
    <property type="entry name" value="lambda repressor-like DNA-binding domains"/>
    <property type="match status" value="1"/>
</dbReference>
<feature type="domain" description="HTH cro/C1-type" evidence="1">
    <location>
        <begin position="1"/>
        <end position="43"/>
    </location>
</feature>
<dbReference type="AlphaFoldDB" id="A0A6G2D6V2"/>
<sequence>MIERRNLLGLSLQTVADHAGLTKSHIWDLEAGKAKNPSLNSMIGISV</sequence>
<organism evidence="2 3">
    <name type="scientific">Streptococcus pneumoniae</name>
    <dbReference type="NCBI Taxonomy" id="1313"/>
    <lineage>
        <taxon>Bacteria</taxon>
        <taxon>Bacillati</taxon>
        <taxon>Bacillota</taxon>
        <taxon>Bacilli</taxon>
        <taxon>Lactobacillales</taxon>
        <taxon>Streptococcaceae</taxon>
        <taxon>Streptococcus</taxon>
    </lineage>
</organism>
<dbReference type="Proteomes" id="UP000474228">
    <property type="component" value="Unassembled WGS sequence"/>
</dbReference>
<dbReference type="CDD" id="cd00093">
    <property type="entry name" value="HTH_XRE"/>
    <property type="match status" value="1"/>
</dbReference>
<feature type="non-terminal residue" evidence="2">
    <location>
        <position position="47"/>
    </location>
</feature>
<accession>A0A6G2D6V2</accession>
<dbReference type="Pfam" id="PF01381">
    <property type="entry name" value="HTH_3"/>
    <property type="match status" value="1"/>
</dbReference>
<gene>
    <name evidence="2" type="ORF">GM539_14480</name>
</gene>
<dbReference type="RefSeq" id="WP_155458822.1">
    <property type="nucleotide sequence ID" value="NZ_WNHJ01000936.1"/>
</dbReference>